<keyword evidence="2" id="KW-1133">Transmembrane helix</keyword>
<proteinExistence type="predicted"/>
<dbReference type="KEGG" id="plad:PPGU16_68590"/>
<dbReference type="Gene3D" id="3.30.450.20">
    <property type="entry name" value="PAS domain"/>
    <property type="match status" value="1"/>
</dbReference>
<dbReference type="InterPro" id="IPR029787">
    <property type="entry name" value="Nucleotide_cyclase"/>
</dbReference>
<dbReference type="InterPro" id="IPR043128">
    <property type="entry name" value="Rev_trsase/Diguanyl_cyclase"/>
</dbReference>
<dbReference type="InterPro" id="IPR050706">
    <property type="entry name" value="Cyclic-di-GMP_PDE-like"/>
</dbReference>
<keyword evidence="2" id="KW-0812">Transmembrane</keyword>
<dbReference type="SUPFAM" id="SSF55073">
    <property type="entry name" value="Nucleotide cyclase"/>
    <property type="match status" value="1"/>
</dbReference>
<feature type="transmembrane region" description="Helical" evidence="2">
    <location>
        <begin position="194"/>
        <end position="217"/>
    </location>
</feature>
<evidence type="ECO:0000313" key="6">
    <source>
        <dbReference type="Proteomes" id="UP000510888"/>
    </source>
</evidence>
<dbReference type="SMART" id="SM00052">
    <property type="entry name" value="EAL"/>
    <property type="match status" value="1"/>
</dbReference>
<evidence type="ECO:0000259" key="3">
    <source>
        <dbReference type="PROSITE" id="PS50883"/>
    </source>
</evidence>
<dbReference type="PROSITE" id="PS50883">
    <property type="entry name" value="EAL"/>
    <property type="match status" value="1"/>
</dbReference>
<dbReference type="Pfam" id="PF00563">
    <property type="entry name" value="EAL"/>
    <property type="match status" value="1"/>
</dbReference>
<dbReference type="InterPro" id="IPR000160">
    <property type="entry name" value="GGDEF_dom"/>
</dbReference>
<feature type="transmembrane region" description="Helical" evidence="2">
    <location>
        <begin position="293"/>
        <end position="313"/>
    </location>
</feature>
<dbReference type="Pfam" id="PF00990">
    <property type="entry name" value="GGDEF"/>
    <property type="match status" value="1"/>
</dbReference>
<dbReference type="PANTHER" id="PTHR33121:SF70">
    <property type="entry name" value="SIGNALING PROTEIN YKOW"/>
    <property type="match status" value="1"/>
</dbReference>
<dbReference type="InterPro" id="IPR001633">
    <property type="entry name" value="EAL_dom"/>
</dbReference>
<feature type="transmembrane region" description="Helical" evidence="2">
    <location>
        <begin position="224"/>
        <end position="244"/>
    </location>
</feature>
<evidence type="ECO:0000256" key="1">
    <source>
        <dbReference type="SAM" id="MobiDB-lite"/>
    </source>
</evidence>
<dbReference type="CDD" id="cd01948">
    <property type="entry name" value="EAL"/>
    <property type="match status" value="1"/>
</dbReference>
<feature type="region of interest" description="Disordered" evidence="1">
    <location>
        <begin position="965"/>
        <end position="984"/>
    </location>
</feature>
<dbReference type="Proteomes" id="UP000510888">
    <property type="component" value="Plasmid PPGU16_p1"/>
</dbReference>
<dbReference type="GO" id="GO:0071111">
    <property type="term" value="F:cyclic-guanylate-specific phosphodiesterase activity"/>
    <property type="evidence" value="ECO:0007669"/>
    <property type="project" value="InterPro"/>
</dbReference>
<dbReference type="InterPro" id="IPR035965">
    <property type="entry name" value="PAS-like_dom_sf"/>
</dbReference>
<keyword evidence="2" id="KW-0472">Membrane</keyword>
<feature type="compositionally biased region" description="Basic and acidic residues" evidence="1">
    <location>
        <begin position="972"/>
        <end position="984"/>
    </location>
</feature>
<dbReference type="PANTHER" id="PTHR33121">
    <property type="entry name" value="CYCLIC DI-GMP PHOSPHODIESTERASE PDEF"/>
    <property type="match status" value="1"/>
</dbReference>
<feature type="transmembrane region" description="Helical" evidence="2">
    <location>
        <begin position="319"/>
        <end position="340"/>
    </location>
</feature>
<evidence type="ECO:0000256" key="2">
    <source>
        <dbReference type="SAM" id="Phobius"/>
    </source>
</evidence>
<dbReference type="Gene3D" id="3.20.20.450">
    <property type="entry name" value="EAL domain"/>
    <property type="match status" value="1"/>
</dbReference>
<dbReference type="AlphaFoldDB" id="A0A7I8BYJ9"/>
<dbReference type="EMBL" id="AP023176">
    <property type="protein sequence ID" value="BCF93792.1"/>
    <property type="molecule type" value="Genomic_DNA"/>
</dbReference>
<protein>
    <recommendedName>
        <fullName evidence="7">Diguanylate cyclase</fullName>
    </recommendedName>
</protein>
<accession>A0A7I8BYJ9</accession>
<keyword evidence="6" id="KW-1185">Reference proteome</keyword>
<dbReference type="SUPFAM" id="SSF141868">
    <property type="entry name" value="EAL domain-like"/>
    <property type="match status" value="1"/>
</dbReference>
<feature type="transmembrane region" description="Helical" evidence="2">
    <location>
        <begin position="347"/>
        <end position="372"/>
    </location>
</feature>
<organism evidence="5 6">
    <name type="scientific">Paraburkholderia largidicola</name>
    <dbReference type="NCBI Taxonomy" id="3014751"/>
    <lineage>
        <taxon>Bacteria</taxon>
        <taxon>Pseudomonadati</taxon>
        <taxon>Pseudomonadota</taxon>
        <taxon>Betaproteobacteria</taxon>
        <taxon>Burkholderiales</taxon>
        <taxon>Burkholderiaceae</taxon>
        <taxon>Paraburkholderia</taxon>
    </lineage>
</organism>
<dbReference type="SUPFAM" id="SSF55785">
    <property type="entry name" value="PYP-like sensor domain (PAS domain)"/>
    <property type="match status" value="1"/>
</dbReference>
<feature type="transmembrane region" description="Helical" evidence="2">
    <location>
        <begin position="20"/>
        <end position="42"/>
    </location>
</feature>
<dbReference type="CDD" id="cd01949">
    <property type="entry name" value="GGDEF"/>
    <property type="match status" value="1"/>
</dbReference>
<reference evidence="5 6" key="1">
    <citation type="journal article" date="2020" name="Genes (Basel)">
        <title>Genomic Comparison of Insect Gut Symbionts from Divergent Burkholderia Subclades.</title>
        <authorList>
            <person name="Takeshita K."/>
            <person name="Kikuchi Y."/>
        </authorList>
    </citation>
    <scope>NUCLEOTIDE SEQUENCE [LARGE SCALE GENOMIC DNA]</scope>
    <source>
        <strain evidence="5 6">PGU16</strain>
        <plasmid evidence="5 6">PPGU16_p1</plasmid>
    </source>
</reference>
<dbReference type="Pfam" id="PF07695">
    <property type="entry name" value="7TMR-DISM_7TM"/>
    <property type="match status" value="1"/>
</dbReference>
<dbReference type="InterPro" id="IPR011623">
    <property type="entry name" value="7TMR_DISM_rcpt_extracell_dom1"/>
</dbReference>
<name>A0A7I8BYJ9_9BURK</name>
<feature type="domain" description="GGDEF" evidence="4">
    <location>
        <begin position="554"/>
        <end position="686"/>
    </location>
</feature>
<dbReference type="NCBIfam" id="TIGR00254">
    <property type="entry name" value="GGDEF"/>
    <property type="match status" value="1"/>
</dbReference>
<evidence type="ECO:0000259" key="4">
    <source>
        <dbReference type="PROSITE" id="PS50887"/>
    </source>
</evidence>
<gene>
    <name evidence="5" type="ORF">PPGU16_68590</name>
</gene>
<geneLocation type="plasmid" evidence="5 6">
    <name>PPGU16_p1</name>
</geneLocation>
<feature type="transmembrane region" description="Helical" evidence="2">
    <location>
        <begin position="264"/>
        <end position="281"/>
    </location>
</feature>
<dbReference type="Gene3D" id="3.30.70.270">
    <property type="match status" value="1"/>
</dbReference>
<evidence type="ECO:0008006" key="7">
    <source>
        <dbReference type="Google" id="ProtNLM"/>
    </source>
</evidence>
<keyword evidence="5" id="KW-0614">Plasmid</keyword>
<dbReference type="PROSITE" id="PS50887">
    <property type="entry name" value="GGDEF"/>
    <property type="match status" value="1"/>
</dbReference>
<feature type="domain" description="EAL" evidence="3">
    <location>
        <begin position="693"/>
        <end position="952"/>
    </location>
</feature>
<dbReference type="InterPro" id="IPR035919">
    <property type="entry name" value="EAL_sf"/>
</dbReference>
<evidence type="ECO:0000313" key="5">
    <source>
        <dbReference type="EMBL" id="BCF93792.1"/>
    </source>
</evidence>
<dbReference type="SMART" id="SM00267">
    <property type="entry name" value="GGDEF"/>
    <property type="match status" value="1"/>
</dbReference>
<sequence>MQQMTSVKWAFRDRLTGWAFLRFSVYVAPFMIALGTVAVLLWGPRQFDTTGTVPLSFSVIADPSATLSPAAAIERLRNGTHTARFSTHLAETPFWFMLTAPALGSGDATFVDLPSRHAQTISCWKTGPVLTLLGAGDRHGTSGAMRDNKAGFALKLDEHTADAQILCRGTFSGPAYISASASSLDKLEETTLDFYQSAALITGGLLTLAIFVFVTAIINREWTYVIFAAWLVGNLRLSANAMGFDTEWLGRTVPPDHIEFLREFTFAAYYVLTTTLFVELFRRELKAIGLRWSLQAVRYGGCVLMAAAFTLSYAHFIPVLWATASFCILVLTYFLVQLFIKARSRTVLWYVASMAIVLVATLSEVLAAAFGVKALAGTHSPVVTALSSSMLCAFAIAERMREERERRRQMQIELRNTYDVTPIGLFTLNGESCFVRANPALHAMLGLSDEQDGTRRWADYFAPGAERALGELLERDDSASIEIDGTAGTKTESRRYSLRAIRANGFIEGSLEDVTDRSKAVERLHFLAEHDPLTGLLNRRGIEHAIDRQCGESSPWALAYLDLDRFKLFNDLFGHGTGDEILRHVAARLVERLGAHIPIGRIGGDEFVCVLANMPIDDAIVRCRELVTALNSAPFHVDTRAFQVRGSIGVVECSQGERALDALAYADRACRAAKRGGNARLVALRKGAPAFEERAAEITLIEALGQSRLPDGLFLVMQPIMSMHTPTEALDFEILLRMRTPDGAVATAAKLIAAAEDSGTIVEIDRWVLTTTLAWLSENRASLSTTRFVCVNLSGGSLNDEHFLDELFALFSRHEDIVHYLCIEITESVALHDLEHTERFIARVHDMGAKIAIDDFGAGQTSLRYLKKLSADALKIDGEFVRTMCNHPADIAIVEAIITLARNLGMRSIAEWVEDFQTLRALEELGVDYVQGFGIAKPQEAVDILAATSAASFVTNPELARYLKEQQTTQRGADDQRMERESAV</sequence>